<organism evidence="6 7">
    <name type="scientific">Pedobacter cryophilus</name>
    <dbReference type="NCBI Taxonomy" id="2571271"/>
    <lineage>
        <taxon>Bacteria</taxon>
        <taxon>Pseudomonadati</taxon>
        <taxon>Bacteroidota</taxon>
        <taxon>Sphingobacteriia</taxon>
        <taxon>Sphingobacteriales</taxon>
        <taxon>Sphingobacteriaceae</taxon>
        <taxon>Pedobacter</taxon>
    </lineage>
</organism>
<dbReference type="EMBL" id="SWBP01000001">
    <property type="protein sequence ID" value="TKC00154.1"/>
    <property type="molecule type" value="Genomic_DNA"/>
</dbReference>
<accession>A0A4U1C6A9</accession>
<keyword evidence="3 6" id="KW-0067">ATP-binding</keyword>
<protein>
    <submittedName>
        <fullName evidence="6">ABC transporter ATP-binding protein</fullName>
    </submittedName>
</protein>
<dbReference type="InterPro" id="IPR003439">
    <property type="entry name" value="ABC_transporter-like_ATP-bd"/>
</dbReference>
<evidence type="ECO:0000256" key="1">
    <source>
        <dbReference type="ARBA" id="ARBA00022448"/>
    </source>
</evidence>
<dbReference type="RefSeq" id="WP_136824363.1">
    <property type="nucleotide sequence ID" value="NZ_SWBP01000001.1"/>
</dbReference>
<dbReference type="SUPFAM" id="SSF52540">
    <property type="entry name" value="P-loop containing nucleoside triphosphate hydrolases"/>
    <property type="match status" value="1"/>
</dbReference>
<evidence type="ECO:0000259" key="5">
    <source>
        <dbReference type="PROSITE" id="PS50893"/>
    </source>
</evidence>
<dbReference type="PROSITE" id="PS00211">
    <property type="entry name" value="ABC_TRANSPORTER_1"/>
    <property type="match status" value="1"/>
</dbReference>
<reference evidence="6 7" key="1">
    <citation type="submission" date="2019-04" db="EMBL/GenBank/DDBJ databases">
        <title>Pedobacter sp. AR-3-17 sp. nov., isolated from Arctic soil.</title>
        <authorList>
            <person name="Dahal R.H."/>
            <person name="Kim D.-U."/>
        </authorList>
    </citation>
    <scope>NUCLEOTIDE SEQUENCE [LARGE SCALE GENOMIC DNA]</scope>
    <source>
        <strain evidence="6 7">AR-3-17</strain>
    </source>
</reference>
<keyword evidence="7" id="KW-1185">Reference proteome</keyword>
<name>A0A4U1C6A9_9SPHI</name>
<dbReference type="GO" id="GO:0022857">
    <property type="term" value="F:transmembrane transporter activity"/>
    <property type="evidence" value="ECO:0007669"/>
    <property type="project" value="TreeGrafter"/>
</dbReference>
<feature type="domain" description="ABC transporter" evidence="5">
    <location>
        <begin position="7"/>
        <end position="236"/>
    </location>
</feature>
<dbReference type="PROSITE" id="PS50893">
    <property type="entry name" value="ABC_TRANSPORTER_2"/>
    <property type="match status" value="1"/>
</dbReference>
<comment type="caution">
    <text evidence="6">The sequence shown here is derived from an EMBL/GenBank/DDBJ whole genome shotgun (WGS) entry which is preliminary data.</text>
</comment>
<proteinExistence type="inferred from homology"/>
<dbReference type="PANTHER" id="PTHR24220">
    <property type="entry name" value="IMPORT ATP-BINDING PROTEIN"/>
    <property type="match status" value="1"/>
</dbReference>
<dbReference type="InterPro" id="IPR003593">
    <property type="entry name" value="AAA+_ATPase"/>
</dbReference>
<dbReference type="FunFam" id="3.40.50.300:FF:000032">
    <property type="entry name" value="Export ABC transporter ATP-binding protein"/>
    <property type="match status" value="1"/>
</dbReference>
<sequence length="238" mass="25724">MHKNPILDIQNINKIYKSAGKSLTVLHQINFSISKGSTVAITGPSGSGKTTLLGLCAGLDQPTSGEIILNSHPLSGRSEDELAAIRNQNIGFIFQNFQLMPTLTALENVMVPMELRGEKNIRNYALDLLDKVGLADRADHYPVQLSGGEQQRVSLARAFSNKPAILFADEPTGNLDGETSDKIEKLLFELNTQAGTTLVIVTHDMELAAKTGRIIRLKSGEILSDEVQSSAKASLLNS</sequence>
<dbReference type="AlphaFoldDB" id="A0A4U1C6A9"/>
<dbReference type="InterPro" id="IPR017911">
    <property type="entry name" value="MacB-like_ATP-bd"/>
</dbReference>
<dbReference type="GO" id="GO:0016887">
    <property type="term" value="F:ATP hydrolysis activity"/>
    <property type="evidence" value="ECO:0007669"/>
    <property type="project" value="InterPro"/>
</dbReference>
<dbReference type="InterPro" id="IPR027417">
    <property type="entry name" value="P-loop_NTPase"/>
</dbReference>
<keyword evidence="1" id="KW-0813">Transport</keyword>
<gene>
    <name evidence="6" type="ORF">FA046_00275</name>
</gene>
<dbReference type="InterPro" id="IPR017871">
    <property type="entry name" value="ABC_transporter-like_CS"/>
</dbReference>
<dbReference type="SMART" id="SM00382">
    <property type="entry name" value="AAA"/>
    <property type="match status" value="1"/>
</dbReference>
<evidence type="ECO:0000256" key="2">
    <source>
        <dbReference type="ARBA" id="ARBA00022741"/>
    </source>
</evidence>
<dbReference type="Proteomes" id="UP000308181">
    <property type="component" value="Unassembled WGS sequence"/>
</dbReference>
<keyword evidence="2" id="KW-0547">Nucleotide-binding</keyword>
<evidence type="ECO:0000256" key="4">
    <source>
        <dbReference type="ARBA" id="ARBA00038388"/>
    </source>
</evidence>
<dbReference type="GO" id="GO:0005524">
    <property type="term" value="F:ATP binding"/>
    <property type="evidence" value="ECO:0007669"/>
    <property type="project" value="UniProtKB-KW"/>
</dbReference>
<evidence type="ECO:0000313" key="7">
    <source>
        <dbReference type="Proteomes" id="UP000308181"/>
    </source>
</evidence>
<dbReference type="Gene3D" id="3.40.50.300">
    <property type="entry name" value="P-loop containing nucleotide triphosphate hydrolases"/>
    <property type="match status" value="1"/>
</dbReference>
<comment type="similarity">
    <text evidence="4">Belongs to the ABC transporter superfamily. Macrolide exporter (TC 3.A.1.122) family.</text>
</comment>
<evidence type="ECO:0000313" key="6">
    <source>
        <dbReference type="EMBL" id="TKC00154.1"/>
    </source>
</evidence>
<evidence type="ECO:0000256" key="3">
    <source>
        <dbReference type="ARBA" id="ARBA00022840"/>
    </source>
</evidence>
<dbReference type="InterPro" id="IPR015854">
    <property type="entry name" value="ABC_transpr_LolD-like"/>
</dbReference>
<dbReference type="GO" id="GO:0005886">
    <property type="term" value="C:plasma membrane"/>
    <property type="evidence" value="ECO:0007669"/>
    <property type="project" value="TreeGrafter"/>
</dbReference>
<dbReference type="Pfam" id="PF00005">
    <property type="entry name" value="ABC_tran"/>
    <property type="match status" value="1"/>
</dbReference>
<dbReference type="CDD" id="cd03255">
    <property type="entry name" value="ABC_MJ0796_LolCDE_FtsE"/>
    <property type="match status" value="1"/>
</dbReference>
<dbReference type="GO" id="GO:0098796">
    <property type="term" value="C:membrane protein complex"/>
    <property type="evidence" value="ECO:0007669"/>
    <property type="project" value="UniProtKB-ARBA"/>
</dbReference>
<dbReference type="OrthoDB" id="9782239at2"/>